<proteinExistence type="predicted"/>
<dbReference type="EMBL" id="CP121195">
    <property type="protein sequence ID" value="XBH14868.1"/>
    <property type="molecule type" value="Genomic_DNA"/>
</dbReference>
<dbReference type="InterPro" id="IPR014729">
    <property type="entry name" value="Rossmann-like_a/b/a_fold"/>
</dbReference>
<accession>A0AAU7DCA9</accession>
<dbReference type="Gene3D" id="3.40.50.620">
    <property type="entry name" value="HUPs"/>
    <property type="match status" value="1"/>
</dbReference>
<dbReference type="InterPro" id="IPR001962">
    <property type="entry name" value="Asn_synthase"/>
</dbReference>
<dbReference type="SUPFAM" id="SSF52402">
    <property type="entry name" value="Adenine nucleotide alpha hydrolases-like"/>
    <property type="match status" value="1"/>
</dbReference>
<accession>A0AAU7D3A7</accession>
<name>A0AAU7DCA9_9BACT</name>
<dbReference type="AlphaFoldDB" id="A0AAU7DCA9"/>
<dbReference type="GO" id="GO:0004066">
    <property type="term" value="F:asparagine synthase (glutamine-hydrolyzing) activity"/>
    <property type="evidence" value="ECO:0007669"/>
    <property type="project" value="InterPro"/>
</dbReference>
<dbReference type="RefSeq" id="WP_348268878.1">
    <property type="nucleotide sequence ID" value="NZ_CP121194.1"/>
</dbReference>
<protein>
    <submittedName>
        <fullName evidence="3">Asparagine synthase-related protein</fullName>
    </submittedName>
</protein>
<evidence type="ECO:0000313" key="2">
    <source>
        <dbReference type="EMBL" id="XBH11386.1"/>
    </source>
</evidence>
<dbReference type="Pfam" id="PF00733">
    <property type="entry name" value="Asn_synthase"/>
    <property type="match status" value="1"/>
</dbReference>
<evidence type="ECO:0000313" key="3">
    <source>
        <dbReference type="EMBL" id="XBH14868.1"/>
    </source>
</evidence>
<feature type="domain" description="Asparagine synthetase" evidence="1">
    <location>
        <begin position="262"/>
        <end position="398"/>
    </location>
</feature>
<reference evidence="3" key="1">
    <citation type="submission" date="2023-03" db="EMBL/GenBank/DDBJ databases">
        <title>Edaphobacter sp.</title>
        <authorList>
            <person name="Huber K.J."/>
            <person name="Papendorf J."/>
            <person name="Pilke C."/>
            <person name="Bunk B."/>
            <person name="Sproeer C."/>
            <person name="Pester M."/>
        </authorList>
    </citation>
    <scope>NUCLEOTIDE SEQUENCE</scope>
    <source>
        <strain evidence="2">DSM 109919</strain>
        <strain evidence="3">DSM 109920</strain>
    </source>
</reference>
<dbReference type="GO" id="GO:0006529">
    <property type="term" value="P:asparagine biosynthetic process"/>
    <property type="evidence" value="ECO:0007669"/>
    <property type="project" value="InterPro"/>
</dbReference>
<sequence>MTIRIETPEYTDPAATDSLNTYDQREGAAISGRMEYFSLTWSAHIVEHPRLTDICRSCHKRNNISTPSDCSPLSGAGQAEERKLVSKERLSRGNLVHQYIERVVDLTQPEANQIHNLTIEEARRLLLDSPAEAMREIAGSFALLARSGKTVKMARSLDRPMRYFLAKRQEGPVLVVAPRIDAIYNWLKSEGLHGQFHPSYTRMVPAHYVVEIQLVGCPDPDPVYTRFFTPELGTLPPDLDKIGEKYIAALAEEISQWLSCVPAEEPIGVCFSGGIDSGSVFVTTYHVMKKTGMNLSRLKAFVLDLGNGPDVQQARSFLEALGLGLFLESIEADASTLDAQETIRIVEDYKPLDIESATMSLALCRGIRERYPDWQYLLDGDGGDENLKDYPIEENPELTIRSVINNQMLYQEGWGVGKIKHSLTYSGGLSRSYTRTYAPAHHYGFTGFSPFTRPNVVAVAEAIPFIKLTDYNVEKLYDLKGEIVSKGVAQLTGLQMPAFPKRRFQHGALPEEALRRRLPLREAEYRKQFLSLYL</sequence>
<dbReference type="EMBL" id="CP121194">
    <property type="protein sequence ID" value="XBH11386.1"/>
    <property type="molecule type" value="Genomic_DNA"/>
</dbReference>
<evidence type="ECO:0000259" key="1">
    <source>
        <dbReference type="Pfam" id="PF00733"/>
    </source>
</evidence>
<dbReference type="KEGG" id="epl:P4G45_06600"/>
<organism evidence="3">
    <name type="scientific">Edaphobacter paludis</name>
    <dbReference type="NCBI Taxonomy" id="3035702"/>
    <lineage>
        <taxon>Bacteria</taxon>
        <taxon>Pseudomonadati</taxon>
        <taxon>Acidobacteriota</taxon>
        <taxon>Terriglobia</taxon>
        <taxon>Terriglobales</taxon>
        <taxon>Acidobacteriaceae</taxon>
        <taxon>Edaphobacter</taxon>
    </lineage>
</organism>
<gene>
    <name evidence="2" type="ORF">P4G45_06600</name>
    <name evidence="3" type="ORF">P8936_06835</name>
</gene>